<feature type="region of interest" description="Disordered" evidence="1">
    <location>
        <begin position="705"/>
        <end position="780"/>
    </location>
</feature>
<feature type="domain" description="MobA/VirD2-like nuclease" evidence="2">
    <location>
        <begin position="399"/>
        <end position="506"/>
    </location>
</feature>
<dbReference type="InterPro" id="IPR005094">
    <property type="entry name" value="Endonuclease_MobA/VirD2"/>
</dbReference>
<dbReference type="EMBL" id="WBVX01000024">
    <property type="protein sequence ID" value="KAB2681159.1"/>
    <property type="molecule type" value="Genomic_DNA"/>
</dbReference>
<proteinExistence type="predicted"/>
<reference evidence="3 4" key="1">
    <citation type="submission" date="2019-09" db="EMBL/GenBank/DDBJ databases">
        <title>Taxonomic organization of the family Brucellaceae based on a phylogenomic approach.</title>
        <authorList>
            <person name="Leclercq S."/>
            <person name="Cloeckaert A."/>
            <person name="Zygmunt M.S."/>
        </authorList>
    </citation>
    <scope>NUCLEOTIDE SEQUENCE [LARGE SCALE GENOMIC DNA]</scope>
    <source>
        <strain evidence="3 4">WS1830</strain>
    </source>
</reference>
<dbReference type="RefSeq" id="WP_151610562.1">
    <property type="nucleotide sequence ID" value="NZ_WBVX01000024.1"/>
</dbReference>
<evidence type="ECO:0000313" key="3">
    <source>
        <dbReference type="EMBL" id="KAB2681159.1"/>
    </source>
</evidence>
<name>A0A6L3YCT8_9HYPH</name>
<feature type="region of interest" description="Disordered" evidence="1">
    <location>
        <begin position="18"/>
        <end position="39"/>
    </location>
</feature>
<accession>A0A6L3YCT8</accession>
<feature type="compositionally biased region" description="Basic and acidic residues" evidence="1">
    <location>
        <begin position="718"/>
        <end position="780"/>
    </location>
</feature>
<gene>
    <name evidence="3" type="ORF">F9L08_19875</name>
</gene>
<comment type="caution">
    <text evidence="3">The sequence shown here is derived from an EMBL/GenBank/DDBJ whole genome shotgun (WGS) entry which is preliminary data.</text>
</comment>
<evidence type="ECO:0000256" key="1">
    <source>
        <dbReference type="SAM" id="MobiDB-lite"/>
    </source>
</evidence>
<evidence type="ECO:0000259" key="2">
    <source>
        <dbReference type="Pfam" id="PF03432"/>
    </source>
</evidence>
<dbReference type="AlphaFoldDB" id="A0A6L3YCT8"/>
<feature type="region of interest" description="Disordered" evidence="1">
    <location>
        <begin position="153"/>
        <end position="184"/>
    </location>
</feature>
<sequence length="780" mass="86307">MSRLASFAAEIEKYLHWNPKALEDEEEETDSTRAKNARRRIADFQAMNLYAAGEGGDKSVSGTRNKQSSKSRKLRQSPSVVQPKSGIGLVKATGLSKPVSANVGQSRQNTATRPAVTPLVKPIALPGTQNALPIAIYNLVRNKLDEDEDLQKRSIRGGSPRNPDQEDELHSVRGGGKPHTSQSFSPLAKLNIASRAGTAVGAQPAVFKILSTMESKLQAGKCIDYIGTRDGEDGKKNIEAVTSEGAILADAEMRRAFLNEFADTFDASLLNTNFFELSVTLPGDQSDQKLSSALTDALGSKPFVFSQQSNNLKIFVHLDDRAGPVATALAKGRGNSRSQSLNKLENKLTNAFERAGVNAKIDVIGAVSDERKAKYFLQKFIRNNPDVREPSGDSVRNAKNPQKAAQALFEQWRPQMTQNKRRNAYHLLFSGRAGSDPVGLLNAARSVLEENAPGHKFVLAHHSDTKHVHVHAMVQARNEDGERLRFSKPQLNAWRELFAEKARENGIAMVFTQRMEQATSRPYTQDQIGAYKRAQKDPRYSISDKLVQRVENKKNKVPDKQLLVANGAAIANLWQQTAHTMKAAGVSEIHAQAANNIGDNILHFSKDGGSSRTATNGNIRDPQANHLRAFTTNDRMKHVNALIGAMEMAETPLEMRQKMASVNRELDTMQGTLPTGEQAAFSQFRDNVNDRMHDRLARLQVEQQQLRKSGEGGSADGAQEKVAKSRDLPTRDAEQTPERQVETDKKQARSQSKDADKQKARRAEEQNRKTQRSQDKDYER</sequence>
<feature type="region of interest" description="Disordered" evidence="1">
    <location>
        <begin position="53"/>
        <end position="93"/>
    </location>
</feature>
<protein>
    <submittedName>
        <fullName evidence="3">Relaxase/mobilization nuclease domain-containing protein</fullName>
    </submittedName>
</protein>
<organism evidence="3 4">
    <name type="scientific">Brucella tritici</name>
    <dbReference type="NCBI Taxonomy" id="94626"/>
    <lineage>
        <taxon>Bacteria</taxon>
        <taxon>Pseudomonadati</taxon>
        <taxon>Pseudomonadota</taxon>
        <taxon>Alphaproteobacteria</taxon>
        <taxon>Hyphomicrobiales</taxon>
        <taxon>Brucellaceae</taxon>
        <taxon>Brucella/Ochrobactrum group</taxon>
        <taxon>Brucella</taxon>
    </lineage>
</organism>
<dbReference type="Pfam" id="PF03432">
    <property type="entry name" value="Relaxase"/>
    <property type="match status" value="1"/>
</dbReference>
<dbReference type="Proteomes" id="UP000481643">
    <property type="component" value="Unassembled WGS sequence"/>
</dbReference>
<evidence type="ECO:0000313" key="4">
    <source>
        <dbReference type="Proteomes" id="UP000481643"/>
    </source>
</evidence>